<proteinExistence type="inferred from homology"/>
<comment type="catalytic activity">
    <reaction evidence="7">
        <text>tRNA(Asx) + L-aspartate + ATP = L-aspartyl-tRNA(Asx) + AMP + diphosphate</text>
        <dbReference type="Rhea" id="RHEA:18349"/>
        <dbReference type="Rhea" id="RHEA-COMP:9710"/>
        <dbReference type="Rhea" id="RHEA-COMP:9711"/>
        <dbReference type="ChEBI" id="CHEBI:29991"/>
        <dbReference type="ChEBI" id="CHEBI:30616"/>
        <dbReference type="ChEBI" id="CHEBI:33019"/>
        <dbReference type="ChEBI" id="CHEBI:78442"/>
        <dbReference type="ChEBI" id="CHEBI:78516"/>
        <dbReference type="ChEBI" id="CHEBI:456215"/>
        <dbReference type="EC" id="6.1.1.23"/>
    </reaction>
</comment>
<dbReference type="InterPro" id="IPR029351">
    <property type="entry name" value="GAD_dom"/>
</dbReference>
<feature type="binding site" evidence="7">
    <location>
        <position position="489"/>
    </location>
    <ligand>
        <name>ATP</name>
        <dbReference type="ChEBI" id="CHEBI:30616"/>
    </ligand>
</feature>
<evidence type="ECO:0000256" key="3">
    <source>
        <dbReference type="ARBA" id="ARBA00022741"/>
    </source>
</evidence>
<comment type="caution">
    <text evidence="9">The sequence shown here is derived from an EMBL/GenBank/DDBJ whole genome shotgun (WGS) entry which is preliminary data.</text>
</comment>
<keyword evidence="6 7" id="KW-0030">Aminoacyl-tRNA synthetase</keyword>
<dbReference type="RefSeq" id="WP_163298177.1">
    <property type="nucleotide sequence ID" value="NZ_JAAGRR010000030.1"/>
</dbReference>
<protein>
    <recommendedName>
        <fullName evidence="7">Aspartate--tRNA(Asp/Asn) ligase</fullName>
        <ecNumber evidence="7">6.1.1.23</ecNumber>
    </recommendedName>
    <alternativeName>
        <fullName evidence="7">Aspartyl-tRNA synthetase</fullName>
        <shortName evidence="7">AspRS</shortName>
    </alternativeName>
    <alternativeName>
        <fullName evidence="7">Non-discriminating aspartyl-tRNA synthetase</fullName>
        <shortName evidence="7">ND-AspRS</shortName>
    </alternativeName>
</protein>
<feature type="binding site" evidence="7">
    <location>
        <begin position="541"/>
        <end position="544"/>
    </location>
    <ligand>
        <name>ATP</name>
        <dbReference type="ChEBI" id="CHEBI:30616"/>
    </ligand>
</feature>
<feature type="region of interest" description="Aspartate" evidence="7">
    <location>
        <begin position="205"/>
        <end position="208"/>
    </location>
</feature>
<dbReference type="EMBL" id="JAAGRR010000030">
    <property type="protein sequence ID" value="NDY42029.1"/>
    <property type="molecule type" value="Genomic_DNA"/>
</dbReference>
<comment type="subcellular location">
    <subcellularLocation>
        <location evidence="7">Cytoplasm</location>
    </subcellularLocation>
</comment>
<dbReference type="PRINTS" id="PR01042">
    <property type="entry name" value="TRNASYNTHASP"/>
</dbReference>
<dbReference type="Pfam" id="PF01336">
    <property type="entry name" value="tRNA_anti-codon"/>
    <property type="match status" value="1"/>
</dbReference>
<dbReference type="Proteomes" id="UP000469346">
    <property type="component" value="Unassembled WGS sequence"/>
</dbReference>
<name>A0A6N9TLN3_DISTH</name>
<evidence type="ECO:0000256" key="2">
    <source>
        <dbReference type="ARBA" id="ARBA00022598"/>
    </source>
</evidence>
<keyword evidence="2 7" id="KW-0436">Ligase</keyword>
<dbReference type="PANTHER" id="PTHR22594:SF5">
    <property type="entry name" value="ASPARTATE--TRNA LIGASE, MITOCHONDRIAL"/>
    <property type="match status" value="1"/>
</dbReference>
<dbReference type="InterPro" id="IPR047089">
    <property type="entry name" value="Asp-tRNA-ligase_1_N"/>
</dbReference>
<dbReference type="CDD" id="cd00777">
    <property type="entry name" value="AspRS_core"/>
    <property type="match status" value="1"/>
</dbReference>
<feature type="binding site" evidence="7">
    <location>
        <position position="181"/>
    </location>
    <ligand>
        <name>L-aspartate</name>
        <dbReference type="ChEBI" id="CHEBI:29991"/>
    </ligand>
</feature>
<evidence type="ECO:0000256" key="6">
    <source>
        <dbReference type="ARBA" id="ARBA00023146"/>
    </source>
</evidence>
<accession>A0A6N9TLN3</accession>
<sequence length="595" mass="66602">MESMHGLKRTHDCDSLTEAALGEEVVLMGWVHRRRDHGGLIFIDLRDRRGLTQVVFAPEVDAGSHQKAHGLRSEYVVAVRGLVRRRPEGMENPKIRTGMIEVACRELRILARARTPAFPLDEDGEIAETLRLKYRYLDLRRPYMVEGLALRHRVCQAMRRYLNDRDFLEVETPVLTRSTPEGARDYLVPSRVNPGRFYALPQSPQLYKQILMVGGIERYYQIARCFRDEDLRADRQPEFTQLDMEMSFVEEEDVMALVEGLMAAVFEEALGVRLEPPFPRLSYGDAMDRYGTDRPDTRYSLELRDLTDVARGCGFKVFREAAAGGGVVKAVNAAGMGDLSRREIDELTDYVSAFGARGLAWVKIREDGSWQSPIAKFFTDGERAAMGERLGAAPGDILFFGADRAETVHRVLGELRAELARRRGLIPEGTFSFVWVTDFPLLEYDEDEGRYVAVHHPFTAPREEDVERLADAPAAARARAYDLVLNGVEIGGGSIRVHTPELQARLFEVLSIPAAEAAEKFGFLLAALEHGAPPHGGIAFGLDRLVMLMAGRETIRDVIAFPKTQKAQCLLAEAPSPVSMAQLAELYLKPGWKAG</sequence>
<dbReference type="NCBIfam" id="TIGR00459">
    <property type="entry name" value="aspS_bact"/>
    <property type="match status" value="1"/>
</dbReference>
<dbReference type="GO" id="GO:0050560">
    <property type="term" value="F:aspartate-tRNA(Asn) ligase activity"/>
    <property type="evidence" value="ECO:0007669"/>
    <property type="project" value="UniProtKB-EC"/>
</dbReference>
<feature type="binding site" evidence="7">
    <location>
        <position position="496"/>
    </location>
    <ligand>
        <name>L-aspartate</name>
        <dbReference type="ChEBI" id="CHEBI:29991"/>
    </ligand>
</feature>
<keyword evidence="7" id="KW-0963">Cytoplasm</keyword>
<evidence type="ECO:0000259" key="8">
    <source>
        <dbReference type="PROSITE" id="PS50862"/>
    </source>
</evidence>
<dbReference type="PANTHER" id="PTHR22594">
    <property type="entry name" value="ASPARTYL/LYSYL-TRNA SYNTHETASE"/>
    <property type="match status" value="1"/>
</dbReference>
<dbReference type="InterPro" id="IPR004524">
    <property type="entry name" value="Asp-tRNA-ligase_1"/>
</dbReference>
<dbReference type="GO" id="GO:0006422">
    <property type="term" value="P:aspartyl-tRNA aminoacylation"/>
    <property type="evidence" value="ECO:0007669"/>
    <property type="project" value="UniProtKB-UniRule"/>
</dbReference>
<dbReference type="Gene3D" id="3.30.930.10">
    <property type="entry name" value="Bira Bifunctional Protein, Domain 2"/>
    <property type="match status" value="1"/>
</dbReference>
<dbReference type="GO" id="GO:0003676">
    <property type="term" value="F:nucleic acid binding"/>
    <property type="evidence" value="ECO:0007669"/>
    <property type="project" value="InterPro"/>
</dbReference>
<gene>
    <name evidence="7 9" type="primary">aspS</name>
    <name evidence="9" type="ORF">G3N55_04085</name>
</gene>
<dbReference type="Gene3D" id="3.30.1360.30">
    <property type="entry name" value="GAD-like domain"/>
    <property type="match status" value="1"/>
</dbReference>
<dbReference type="InterPro" id="IPR045864">
    <property type="entry name" value="aa-tRNA-synth_II/BPL/LPL"/>
</dbReference>
<dbReference type="InterPro" id="IPR012340">
    <property type="entry name" value="NA-bd_OB-fold"/>
</dbReference>
<dbReference type="AlphaFoldDB" id="A0A6N9TLN3"/>
<comment type="similarity">
    <text evidence="1 7">Belongs to the class-II aminoacyl-tRNA synthetase family. Type 1 subfamily.</text>
</comment>
<dbReference type="EC" id="6.1.1.23" evidence="7"/>
<dbReference type="Pfam" id="PF00152">
    <property type="entry name" value="tRNA-synt_2"/>
    <property type="match status" value="1"/>
</dbReference>
<dbReference type="GO" id="GO:0005524">
    <property type="term" value="F:ATP binding"/>
    <property type="evidence" value="ECO:0007669"/>
    <property type="project" value="UniProtKB-UniRule"/>
</dbReference>
<dbReference type="InterPro" id="IPR004365">
    <property type="entry name" value="NA-bd_OB_tRNA"/>
</dbReference>
<comment type="subunit">
    <text evidence="7">Homodimer.</text>
</comment>
<dbReference type="HAMAP" id="MF_00044">
    <property type="entry name" value="Asp_tRNA_synth_type1"/>
    <property type="match status" value="1"/>
</dbReference>
<dbReference type="InterPro" id="IPR002312">
    <property type="entry name" value="Asp/Asn-tRNA-synth_IIb"/>
</dbReference>
<evidence type="ECO:0000256" key="4">
    <source>
        <dbReference type="ARBA" id="ARBA00022840"/>
    </source>
</evidence>
<evidence type="ECO:0000256" key="5">
    <source>
        <dbReference type="ARBA" id="ARBA00022917"/>
    </source>
</evidence>
<dbReference type="InterPro" id="IPR004364">
    <property type="entry name" value="Aa-tRNA-synt_II"/>
</dbReference>
<dbReference type="InterPro" id="IPR004115">
    <property type="entry name" value="GAD-like_sf"/>
</dbReference>
<feature type="binding site" evidence="7">
    <location>
        <position position="236"/>
    </location>
    <ligand>
        <name>ATP</name>
        <dbReference type="ChEBI" id="CHEBI:30616"/>
    </ligand>
</feature>
<feature type="binding site" evidence="7">
    <location>
        <position position="455"/>
    </location>
    <ligand>
        <name>L-aspartate</name>
        <dbReference type="ChEBI" id="CHEBI:29991"/>
    </ligand>
</feature>
<keyword evidence="5 7" id="KW-0648">Protein biosynthesis</keyword>
<evidence type="ECO:0000313" key="9">
    <source>
        <dbReference type="EMBL" id="NDY42029.1"/>
    </source>
</evidence>
<dbReference type="SUPFAM" id="SSF55261">
    <property type="entry name" value="GAD domain-like"/>
    <property type="match status" value="1"/>
</dbReference>
<dbReference type="SUPFAM" id="SSF50249">
    <property type="entry name" value="Nucleic acid-binding proteins"/>
    <property type="match status" value="1"/>
</dbReference>
<dbReference type="GO" id="GO:0005737">
    <property type="term" value="C:cytoplasm"/>
    <property type="evidence" value="ECO:0007669"/>
    <property type="project" value="UniProtKB-SubCell"/>
</dbReference>
<comment type="function">
    <text evidence="7">Aspartyl-tRNA synthetase with relaxed tRNA specificity since it is able to aspartylate not only its cognate tRNA(Asp) but also tRNA(Asn). Reaction proceeds in two steps: L-aspartate is first activated by ATP to form Asp-AMP and then transferred to the acceptor end of tRNA(Asp/Asn).</text>
</comment>
<feature type="binding site" evidence="7">
    <location>
        <begin position="227"/>
        <end position="229"/>
    </location>
    <ligand>
        <name>ATP</name>
        <dbReference type="ChEBI" id="CHEBI:30616"/>
    </ligand>
</feature>
<keyword evidence="4 7" id="KW-0067">ATP-binding</keyword>
<evidence type="ECO:0000256" key="1">
    <source>
        <dbReference type="ARBA" id="ARBA00006303"/>
    </source>
</evidence>
<dbReference type="NCBIfam" id="NF001750">
    <property type="entry name" value="PRK00476.1"/>
    <property type="match status" value="1"/>
</dbReference>
<feature type="site" description="Important for tRNA non-discrimination" evidence="7">
    <location>
        <position position="89"/>
    </location>
</feature>
<feature type="binding site" evidence="7">
    <location>
        <position position="227"/>
    </location>
    <ligand>
        <name>L-aspartate</name>
        <dbReference type="ChEBI" id="CHEBI:29991"/>
    </ligand>
</feature>
<dbReference type="InterPro" id="IPR047090">
    <property type="entry name" value="AspRS_core"/>
</dbReference>
<dbReference type="Gene3D" id="2.40.50.140">
    <property type="entry name" value="Nucleic acid-binding proteins"/>
    <property type="match status" value="1"/>
</dbReference>
<dbReference type="Pfam" id="PF02938">
    <property type="entry name" value="GAD"/>
    <property type="match status" value="1"/>
</dbReference>
<evidence type="ECO:0000256" key="7">
    <source>
        <dbReference type="HAMAP-Rule" id="MF_00044"/>
    </source>
</evidence>
<dbReference type="CDD" id="cd04317">
    <property type="entry name" value="EcAspRS_like_N"/>
    <property type="match status" value="1"/>
</dbReference>
<feature type="domain" description="Aminoacyl-transfer RNA synthetases class-II family profile" evidence="8">
    <location>
        <begin position="147"/>
        <end position="562"/>
    </location>
</feature>
<keyword evidence="10" id="KW-1185">Reference proteome</keyword>
<feature type="site" description="Important for tRNA non-discrimination" evidence="7">
    <location>
        <position position="37"/>
    </location>
</feature>
<organism evidence="9 10">
    <name type="scientific">Dissulfurirhabdus thermomarina</name>
    <dbReference type="NCBI Taxonomy" id="1765737"/>
    <lineage>
        <taxon>Bacteria</taxon>
        <taxon>Deltaproteobacteria</taxon>
        <taxon>Dissulfurirhabdaceae</taxon>
        <taxon>Dissulfurirhabdus</taxon>
    </lineage>
</organism>
<dbReference type="InterPro" id="IPR006195">
    <property type="entry name" value="aa-tRNA-synth_II"/>
</dbReference>
<dbReference type="GO" id="GO:0004815">
    <property type="term" value="F:aspartate-tRNA ligase activity"/>
    <property type="evidence" value="ECO:0007669"/>
    <property type="project" value="UniProtKB-UniRule"/>
</dbReference>
<reference evidence="9 10" key="1">
    <citation type="submission" date="2020-02" db="EMBL/GenBank/DDBJ databases">
        <title>Comparative genomics of sulfur disproportionating microorganisms.</title>
        <authorList>
            <person name="Ward L.M."/>
            <person name="Bertran E."/>
            <person name="Johnston D.T."/>
        </authorList>
    </citation>
    <scope>NUCLEOTIDE SEQUENCE [LARGE SCALE GENOMIC DNA]</scope>
    <source>
        <strain evidence="9 10">DSM 100025</strain>
    </source>
</reference>
<keyword evidence="3 7" id="KW-0547">Nucleotide-binding</keyword>
<dbReference type="SUPFAM" id="SSF55681">
    <property type="entry name" value="Class II aaRS and biotin synthetases"/>
    <property type="match status" value="1"/>
</dbReference>
<evidence type="ECO:0000313" key="10">
    <source>
        <dbReference type="Proteomes" id="UP000469346"/>
    </source>
</evidence>
<dbReference type="PROSITE" id="PS50862">
    <property type="entry name" value="AA_TRNA_LIGASE_II"/>
    <property type="match status" value="1"/>
</dbReference>